<comment type="caution">
    <text evidence="2">The sequence shown here is derived from an EMBL/GenBank/DDBJ whole genome shotgun (WGS) entry which is preliminary data.</text>
</comment>
<dbReference type="AlphaFoldDB" id="A0A835I4Z8"/>
<feature type="compositionally biased region" description="Acidic residues" evidence="1">
    <location>
        <begin position="31"/>
        <end position="55"/>
    </location>
</feature>
<proteinExistence type="predicted"/>
<organism evidence="2 3">
    <name type="scientific">Coptis chinensis</name>
    <dbReference type="NCBI Taxonomy" id="261450"/>
    <lineage>
        <taxon>Eukaryota</taxon>
        <taxon>Viridiplantae</taxon>
        <taxon>Streptophyta</taxon>
        <taxon>Embryophyta</taxon>
        <taxon>Tracheophyta</taxon>
        <taxon>Spermatophyta</taxon>
        <taxon>Magnoliopsida</taxon>
        <taxon>Ranunculales</taxon>
        <taxon>Ranunculaceae</taxon>
        <taxon>Coptidoideae</taxon>
        <taxon>Coptis</taxon>
    </lineage>
</organism>
<dbReference type="EMBL" id="JADFTS010000004">
    <property type="protein sequence ID" value="KAF9611730.1"/>
    <property type="molecule type" value="Genomic_DNA"/>
</dbReference>
<feature type="region of interest" description="Disordered" evidence="1">
    <location>
        <begin position="1"/>
        <end position="87"/>
    </location>
</feature>
<evidence type="ECO:0000313" key="2">
    <source>
        <dbReference type="EMBL" id="KAF9611730.1"/>
    </source>
</evidence>
<protein>
    <submittedName>
        <fullName evidence="2">Uncharacterized protein</fullName>
    </submittedName>
</protein>
<sequence length="133" mass="14923">MRMASCVSIGYMDDQQTGESQQHPNGTNETSDSEEGDDIDEDIDIDIDIDDDDDQSNLHSGGKHNHPLARPSESHMLRSQRKSQDPQTFSIEDILSYLGEDGGLPPQDLNLVEGESSNHLHRWCYEILKKAQV</sequence>
<accession>A0A835I4Z8</accession>
<gene>
    <name evidence="2" type="ORF">IFM89_034913</name>
</gene>
<evidence type="ECO:0000256" key="1">
    <source>
        <dbReference type="SAM" id="MobiDB-lite"/>
    </source>
</evidence>
<dbReference type="Proteomes" id="UP000631114">
    <property type="component" value="Unassembled WGS sequence"/>
</dbReference>
<dbReference type="OrthoDB" id="1894539at2759"/>
<name>A0A835I4Z8_9MAGN</name>
<reference evidence="2 3" key="1">
    <citation type="submission" date="2020-10" db="EMBL/GenBank/DDBJ databases">
        <title>The Coptis chinensis genome and diversification of protoberbering-type alkaloids.</title>
        <authorList>
            <person name="Wang B."/>
            <person name="Shu S."/>
            <person name="Song C."/>
            <person name="Liu Y."/>
        </authorList>
    </citation>
    <scope>NUCLEOTIDE SEQUENCE [LARGE SCALE GENOMIC DNA]</scope>
    <source>
        <strain evidence="2">HL-2020</strain>
        <tissue evidence="2">Leaf</tissue>
    </source>
</reference>
<evidence type="ECO:0000313" key="3">
    <source>
        <dbReference type="Proteomes" id="UP000631114"/>
    </source>
</evidence>
<feature type="compositionally biased region" description="Polar residues" evidence="1">
    <location>
        <begin position="14"/>
        <end position="30"/>
    </location>
</feature>
<keyword evidence="3" id="KW-1185">Reference proteome</keyword>